<dbReference type="InterPro" id="IPR033985">
    <property type="entry name" value="SusD-like_N"/>
</dbReference>
<sequence length="593" mass="66339">MKKIIISLSAVLFLLVGCEDTFLDLQDLDSVTEQVYFDEPQNFEDASNYFYRGLHSPKATKGDGFAEITDYGTELNGYVQDYGQGINTATDEDIYWNNAYDYLREVNLLLDKADAYTANGGNAADISKYVATAYFFRAYHHFRLLKRFGGVPIVIEVTNVDSPILFAPRNSRYEVVAQILADLDLAIAGLPATANGADLGKISSIAATAYKARVLLFEGTWEKYVGTATDGDGTNSGAGSTKPSGYPAVDAMFNSVVQAAKAVMDSGQFEIWNKNADPNMENNSYKWLFSIEGADSNPGGYTKASNKEFIIQTIFDYESTNRIGSQFTQINFGRNAPTQVALDMYSTLDGLPINKSTQFQGYAKQSDQFINRDRRMWGNFGELILANGSRQISAIGSVGLSNLSNWKWTTWNNYRSVREEGYNYPHLRYAEVLLTYAEALYERDGSISDADLNLSINLIRARAGIAPLTNTLVTTNNLNMLDEIRRERTVELYMEDNNHWNDIHRWDTAKTLLNDDLIGYVIEGSEYETNTALFNPAIAIYGYKNDYPSGKGPVKALIIDPVSTRIYSQKNYLWPLPINETVINTNLKQNPGW</sequence>
<dbReference type="EMBL" id="SLUP01000004">
    <property type="protein sequence ID" value="TCL66187.1"/>
    <property type="molecule type" value="Genomic_DNA"/>
</dbReference>
<dbReference type="GO" id="GO:0009279">
    <property type="term" value="C:cell outer membrane"/>
    <property type="evidence" value="ECO:0007669"/>
    <property type="project" value="UniProtKB-SubCell"/>
</dbReference>
<feature type="domain" description="SusD-like N-terminal" evidence="7">
    <location>
        <begin position="82"/>
        <end position="216"/>
    </location>
</feature>
<evidence type="ECO:0000256" key="3">
    <source>
        <dbReference type="ARBA" id="ARBA00022729"/>
    </source>
</evidence>
<accession>A0A4V2QE29</accession>
<dbReference type="Pfam" id="PF07980">
    <property type="entry name" value="SusD_RagB"/>
    <property type="match status" value="1"/>
</dbReference>
<comment type="caution">
    <text evidence="8">The sequence shown here is derived from an EMBL/GenBank/DDBJ whole genome shotgun (WGS) entry which is preliminary data.</text>
</comment>
<evidence type="ECO:0000259" key="6">
    <source>
        <dbReference type="Pfam" id="PF07980"/>
    </source>
</evidence>
<evidence type="ECO:0000313" key="8">
    <source>
        <dbReference type="EMBL" id="TCL66187.1"/>
    </source>
</evidence>
<evidence type="ECO:0000256" key="1">
    <source>
        <dbReference type="ARBA" id="ARBA00004442"/>
    </source>
</evidence>
<protein>
    <submittedName>
        <fullName evidence="8">Putative outer membrane starch-binding protein</fullName>
    </submittedName>
</protein>
<evidence type="ECO:0000256" key="5">
    <source>
        <dbReference type="ARBA" id="ARBA00023237"/>
    </source>
</evidence>
<name>A0A4V2QE29_9FLAO</name>
<evidence type="ECO:0000256" key="2">
    <source>
        <dbReference type="ARBA" id="ARBA00006275"/>
    </source>
</evidence>
<dbReference type="InterPro" id="IPR011990">
    <property type="entry name" value="TPR-like_helical_dom_sf"/>
</dbReference>
<comment type="similarity">
    <text evidence="2">Belongs to the SusD family.</text>
</comment>
<dbReference type="Gene3D" id="1.25.40.390">
    <property type="match status" value="1"/>
</dbReference>
<keyword evidence="4" id="KW-0472">Membrane</keyword>
<dbReference type="PROSITE" id="PS51257">
    <property type="entry name" value="PROKAR_LIPOPROTEIN"/>
    <property type="match status" value="1"/>
</dbReference>
<evidence type="ECO:0000313" key="9">
    <source>
        <dbReference type="Proteomes" id="UP000295455"/>
    </source>
</evidence>
<reference evidence="8 9" key="1">
    <citation type="submission" date="2019-03" db="EMBL/GenBank/DDBJ databases">
        <title>Genomic Encyclopedia of Type Strains, Phase IV (KMG-IV): sequencing the most valuable type-strain genomes for metagenomic binning, comparative biology and taxonomic classification.</title>
        <authorList>
            <person name="Goeker M."/>
        </authorList>
    </citation>
    <scope>NUCLEOTIDE SEQUENCE [LARGE SCALE GENOMIC DNA]</scope>
    <source>
        <strain evidence="8 9">DSM 18792</strain>
    </source>
</reference>
<evidence type="ECO:0000259" key="7">
    <source>
        <dbReference type="Pfam" id="PF14322"/>
    </source>
</evidence>
<feature type="domain" description="RagB/SusD" evidence="6">
    <location>
        <begin position="319"/>
        <end position="593"/>
    </location>
</feature>
<dbReference type="InterPro" id="IPR012944">
    <property type="entry name" value="SusD_RagB_dom"/>
</dbReference>
<proteinExistence type="inferred from homology"/>
<dbReference type="Proteomes" id="UP000295455">
    <property type="component" value="Unassembled WGS sequence"/>
</dbReference>
<gene>
    <name evidence="8" type="ORF">EV196_104218</name>
</gene>
<dbReference type="Pfam" id="PF14322">
    <property type="entry name" value="SusD-like_3"/>
    <property type="match status" value="1"/>
</dbReference>
<organism evidence="8 9">
    <name type="scientific">Mariniflexile fucanivorans</name>
    <dbReference type="NCBI Taxonomy" id="264023"/>
    <lineage>
        <taxon>Bacteria</taxon>
        <taxon>Pseudomonadati</taxon>
        <taxon>Bacteroidota</taxon>
        <taxon>Flavobacteriia</taxon>
        <taxon>Flavobacteriales</taxon>
        <taxon>Flavobacteriaceae</taxon>
        <taxon>Mariniflexile</taxon>
    </lineage>
</organism>
<dbReference type="RefSeq" id="WP_165876137.1">
    <property type="nucleotide sequence ID" value="NZ_OX156936.1"/>
</dbReference>
<dbReference type="SUPFAM" id="SSF48452">
    <property type="entry name" value="TPR-like"/>
    <property type="match status" value="1"/>
</dbReference>
<comment type="subcellular location">
    <subcellularLocation>
        <location evidence="1">Cell outer membrane</location>
    </subcellularLocation>
</comment>
<keyword evidence="3" id="KW-0732">Signal</keyword>
<keyword evidence="9" id="KW-1185">Reference proteome</keyword>
<evidence type="ECO:0000256" key="4">
    <source>
        <dbReference type="ARBA" id="ARBA00023136"/>
    </source>
</evidence>
<dbReference type="AlphaFoldDB" id="A0A4V2QE29"/>
<keyword evidence="5" id="KW-0998">Cell outer membrane</keyword>